<evidence type="ECO:0000313" key="2">
    <source>
        <dbReference type="EMBL" id="TDC35240.1"/>
    </source>
</evidence>
<sequence length="86" mass="9337">MAASIARIDRCAPPEDGPADPAYRVVAFWFVEQSGVPAADFAVDPALRDRLGHWRKRPAETTAALRALTSRLDSCALTMDRLPAAD</sequence>
<name>A0A4R4QI46_9ACTN</name>
<organism evidence="2 3">
    <name type="scientific">Kribbella albertanoniae</name>
    <dbReference type="NCBI Taxonomy" id="1266829"/>
    <lineage>
        <taxon>Bacteria</taxon>
        <taxon>Bacillati</taxon>
        <taxon>Actinomycetota</taxon>
        <taxon>Actinomycetes</taxon>
        <taxon>Propionibacteriales</taxon>
        <taxon>Kribbellaceae</taxon>
        <taxon>Kribbella</taxon>
    </lineage>
</organism>
<evidence type="ECO:0000313" key="3">
    <source>
        <dbReference type="Proteomes" id="UP000295075"/>
    </source>
</evidence>
<gene>
    <name evidence="2" type="ORF">E1261_01545</name>
</gene>
<dbReference type="EMBL" id="SMKA01000003">
    <property type="protein sequence ID" value="TDC35240.1"/>
    <property type="molecule type" value="Genomic_DNA"/>
</dbReference>
<accession>A0A4R4QI46</accession>
<comment type="caution">
    <text evidence="2">The sequence shown here is derived from an EMBL/GenBank/DDBJ whole genome shotgun (WGS) entry which is preliminary data.</text>
</comment>
<dbReference type="Proteomes" id="UP000295075">
    <property type="component" value="Unassembled WGS sequence"/>
</dbReference>
<protein>
    <submittedName>
        <fullName evidence="2">Uncharacterized protein</fullName>
    </submittedName>
</protein>
<feature type="region of interest" description="Disordered" evidence="1">
    <location>
        <begin position="1"/>
        <end position="20"/>
    </location>
</feature>
<proteinExistence type="predicted"/>
<reference evidence="2 3" key="1">
    <citation type="submission" date="2019-03" db="EMBL/GenBank/DDBJ databases">
        <title>Draft genome sequences of novel Actinobacteria.</title>
        <authorList>
            <person name="Sahin N."/>
            <person name="Ay H."/>
            <person name="Saygin H."/>
        </authorList>
    </citation>
    <scope>NUCLEOTIDE SEQUENCE [LARGE SCALE GENOMIC DNA]</scope>
    <source>
        <strain evidence="2 3">JCM 30547</strain>
    </source>
</reference>
<dbReference type="AlphaFoldDB" id="A0A4R4QI46"/>
<dbReference type="RefSeq" id="WP_132400561.1">
    <property type="nucleotide sequence ID" value="NZ_SMKA01000003.1"/>
</dbReference>
<keyword evidence="3" id="KW-1185">Reference proteome</keyword>
<evidence type="ECO:0000256" key="1">
    <source>
        <dbReference type="SAM" id="MobiDB-lite"/>
    </source>
</evidence>